<dbReference type="OrthoDB" id="9811532at2"/>
<accession>A0A1M6JAK7</accession>
<dbReference type="GO" id="GO:0003723">
    <property type="term" value="F:RNA binding"/>
    <property type="evidence" value="ECO:0007669"/>
    <property type="project" value="UniProtKB-KW"/>
</dbReference>
<dbReference type="Gene3D" id="3.10.290.10">
    <property type="entry name" value="RNA-binding S4 domain"/>
    <property type="match status" value="1"/>
</dbReference>
<protein>
    <submittedName>
        <fullName evidence="2">S4 domain protein YaaA</fullName>
    </submittedName>
</protein>
<dbReference type="EMBL" id="FQZP01000054">
    <property type="protein sequence ID" value="SHJ43682.1"/>
    <property type="molecule type" value="Genomic_DNA"/>
</dbReference>
<keyword evidence="3" id="KW-1185">Reference proteome</keyword>
<sequence>MKRITITTDYIKLDQFLKLTQIIATGGEAKQFIQDHDIFVNGEPEKRRGRKLRHLDQVQIGQDVYVIEQAGVES</sequence>
<dbReference type="Proteomes" id="UP000324781">
    <property type="component" value="Unassembled WGS sequence"/>
</dbReference>
<keyword evidence="1" id="KW-0694">RNA-binding</keyword>
<dbReference type="RefSeq" id="WP_149679440.1">
    <property type="nucleotide sequence ID" value="NZ_DAONMB010000032.1"/>
</dbReference>
<evidence type="ECO:0000313" key="3">
    <source>
        <dbReference type="Proteomes" id="UP000324781"/>
    </source>
</evidence>
<dbReference type="InterPro" id="IPR014330">
    <property type="entry name" value="RNA-bd_S4-rel_YaaA"/>
</dbReference>
<evidence type="ECO:0000313" key="2">
    <source>
        <dbReference type="EMBL" id="SHJ43682.1"/>
    </source>
</evidence>
<reference evidence="2 3" key="1">
    <citation type="submission" date="2016-11" db="EMBL/GenBank/DDBJ databases">
        <authorList>
            <person name="Varghese N."/>
            <person name="Submissions S."/>
        </authorList>
    </citation>
    <scope>NUCLEOTIDE SEQUENCE [LARGE SCALE GENOMIC DNA]</scope>
    <source>
        <strain evidence="2 3">DSM 19027</strain>
    </source>
</reference>
<dbReference type="InterPro" id="IPR036986">
    <property type="entry name" value="S4_RNA-bd_sf"/>
</dbReference>
<dbReference type="SUPFAM" id="SSF55174">
    <property type="entry name" value="Alpha-L RNA-binding motif"/>
    <property type="match status" value="1"/>
</dbReference>
<gene>
    <name evidence="2" type="ORF">SAMN05444373_105413</name>
</gene>
<organism evidence="2 3">
    <name type="scientific">Thermoclostridium caenicola</name>
    <dbReference type="NCBI Taxonomy" id="659425"/>
    <lineage>
        <taxon>Bacteria</taxon>
        <taxon>Bacillati</taxon>
        <taxon>Bacillota</taxon>
        <taxon>Clostridia</taxon>
        <taxon>Eubacteriales</taxon>
        <taxon>Oscillospiraceae</taxon>
        <taxon>Thermoclostridium</taxon>
    </lineage>
</organism>
<dbReference type="CDD" id="cd00165">
    <property type="entry name" value="S4"/>
    <property type="match status" value="1"/>
</dbReference>
<dbReference type="Pfam" id="PF13275">
    <property type="entry name" value="S4_2"/>
    <property type="match status" value="1"/>
</dbReference>
<dbReference type="AlphaFoldDB" id="A0A1M6JAK7"/>
<dbReference type="PROSITE" id="PS50889">
    <property type="entry name" value="S4"/>
    <property type="match status" value="1"/>
</dbReference>
<dbReference type="NCBIfam" id="TIGR02988">
    <property type="entry name" value="YaaA_near_RecF"/>
    <property type="match status" value="1"/>
</dbReference>
<name>A0A1M6JAK7_9FIRM</name>
<evidence type="ECO:0000256" key="1">
    <source>
        <dbReference type="PROSITE-ProRule" id="PRU00182"/>
    </source>
</evidence>
<proteinExistence type="predicted"/>